<accession>A0A8J8FAC4</accession>
<dbReference type="InterPro" id="IPR003661">
    <property type="entry name" value="HisK_dim/P_dom"/>
</dbReference>
<keyword evidence="6" id="KW-0812">Transmembrane</keyword>
<dbReference type="InterPro" id="IPR000014">
    <property type="entry name" value="PAS"/>
</dbReference>
<keyword evidence="6" id="KW-0472">Membrane</keyword>
<dbReference type="Pfam" id="PF02518">
    <property type="entry name" value="HATPase_c"/>
    <property type="match status" value="1"/>
</dbReference>
<dbReference type="Pfam" id="PF16927">
    <property type="entry name" value="HisKA_7TM"/>
    <property type="match status" value="1"/>
</dbReference>
<keyword evidence="10" id="KW-1185">Reference proteome</keyword>
<feature type="transmembrane region" description="Helical" evidence="6">
    <location>
        <begin position="39"/>
        <end position="56"/>
    </location>
</feature>
<evidence type="ECO:0000256" key="6">
    <source>
        <dbReference type="SAM" id="Phobius"/>
    </source>
</evidence>
<dbReference type="FunFam" id="3.30.565.10:FF:000006">
    <property type="entry name" value="Sensor histidine kinase WalK"/>
    <property type="match status" value="1"/>
</dbReference>
<dbReference type="Pfam" id="PF13426">
    <property type="entry name" value="PAS_9"/>
    <property type="match status" value="1"/>
</dbReference>
<feature type="transmembrane region" description="Helical" evidence="6">
    <location>
        <begin position="208"/>
        <end position="227"/>
    </location>
</feature>
<dbReference type="PANTHER" id="PTHR43547:SF2">
    <property type="entry name" value="HYBRID SIGNAL TRANSDUCTION HISTIDINE KINASE C"/>
    <property type="match status" value="1"/>
</dbReference>
<feature type="transmembrane region" description="Helical" evidence="6">
    <location>
        <begin position="98"/>
        <end position="116"/>
    </location>
</feature>
<feature type="domain" description="PAC" evidence="8">
    <location>
        <begin position="298"/>
        <end position="351"/>
    </location>
</feature>
<evidence type="ECO:0000313" key="9">
    <source>
        <dbReference type="EMBL" id="NNV54343.1"/>
    </source>
</evidence>
<dbReference type="InterPro" id="IPR031621">
    <property type="entry name" value="HisKA_7TM"/>
</dbReference>
<dbReference type="EC" id="2.7.13.3" evidence="2"/>
<evidence type="ECO:0000256" key="4">
    <source>
        <dbReference type="ARBA" id="ARBA00022679"/>
    </source>
</evidence>
<dbReference type="PROSITE" id="PS50113">
    <property type="entry name" value="PAC"/>
    <property type="match status" value="1"/>
</dbReference>
<keyword evidence="5" id="KW-0418">Kinase</keyword>
<dbReference type="RefSeq" id="WP_171606266.1">
    <property type="nucleotide sequence ID" value="NZ_WHPF01000002.1"/>
</dbReference>
<dbReference type="Gene3D" id="1.10.287.130">
    <property type="match status" value="1"/>
</dbReference>
<dbReference type="Gene3D" id="3.30.565.10">
    <property type="entry name" value="Histidine kinase-like ATPase, C-terminal domain"/>
    <property type="match status" value="1"/>
</dbReference>
<comment type="caution">
    <text evidence="9">The sequence shown here is derived from an EMBL/GenBank/DDBJ whole genome shotgun (WGS) entry which is preliminary data.</text>
</comment>
<keyword evidence="3" id="KW-0597">Phosphoprotein</keyword>
<feature type="transmembrane region" description="Helical" evidence="6">
    <location>
        <begin position="177"/>
        <end position="196"/>
    </location>
</feature>
<organism evidence="9 10">
    <name type="scientific">Limnovirga soli</name>
    <dbReference type="NCBI Taxonomy" id="2656915"/>
    <lineage>
        <taxon>Bacteria</taxon>
        <taxon>Pseudomonadati</taxon>
        <taxon>Bacteroidota</taxon>
        <taxon>Chitinophagia</taxon>
        <taxon>Chitinophagales</taxon>
        <taxon>Chitinophagaceae</taxon>
        <taxon>Limnovirga</taxon>
    </lineage>
</organism>
<feature type="transmembrane region" description="Helical" evidence="6">
    <location>
        <begin position="6"/>
        <end position="27"/>
    </location>
</feature>
<dbReference type="InterPro" id="IPR000700">
    <property type="entry name" value="PAS-assoc_C"/>
</dbReference>
<dbReference type="InterPro" id="IPR036890">
    <property type="entry name" value="HATPase_C_sf"/>
</dbReference>
<feature type="transmembrane region" description="Helical" evidence="6">
    <location>
        <begin position="145"/>
        <end position="165"/>
    </location>
</feature>
<dbReference type="InterPro" id="IPR035965">
    <property type="entry name" value="PAS-like_dom_sf"/>
</dbReference>
<dbReference type="GO" id="GO:0000155">
    <property type="term" value="F:phosphorelay sensor kinase activity"/>
    <property type="evidence" value="ECO:0007669"/>
    <property type="project" value="InterPro"/>
</dbReference>
<dbReference type="InterPro" id="IPR036097">
    <property type="entry name" value="HisK_dim/P_sf"/>
</dbReference>
<feature type="transmembrane region" description="Helical" evidence="6">
    <location>
        <begin position="68"/>
        <end position="86"/>
    </location>
</feature>
<sequence>MNYQFNIFSNILLISGFGTALMAALILKRKGSAVKWFSYLLLSIAIWALCYGMELSCQDLKLMVFWNSLEYIGIAFLPATWIIFILKYTGRNLWLNKSRLGAIFIVPFVTLIMVWTNKYHQFFYSGNELDSSFRFPLFKAEPGPWYIVHTVYFYALLALGIYFLFDNYKKADAIYKHQSMILFIAVMAPWIANILYHLRVLPVDSIDITPFGFIITAFVICLGLLRYRLFDIAPFAREKVINSMQEGLLVLDAHLRVVDVNTEMKKMLSGRSSQVVGMVFSQLFPNQPNLVKSVNSMINDKIEMALKDNNETKYFEVSITQLFEKNYLYTGVILLFRDITEHRLAAEKLKKQADELIALNKLKDKLFSIISHDLRSPVSNLMKVLNMNDTGILSDDDLKIMLPVLSKNIGYVSGLLENLLYWSRTQMQGETINRINFNLHAIILDKLNLFEKQAEEKGINLINKINDQTTVSADKDMIDFVLRNLIGNAIKFCKNGDSITISAVIDASNTTICVADTGAGIKEENLRNLFKTTVFTTKGTMGEQGTGLGLVICKDFIEKNNGKIWVESKLGTGSNFYFTINNATPELAFPAMENETISDDYYLFK</sequence>
<protein>
    <recommendedName>
        <fullName evidence="2">histidine kinase</fullName>
        <ecNumber evidence="2">2.7.13.3</ecNumber>
    </recommendedName>
</protein>
<evidence type="ECO:0000256" key="1">
    <source>
        <dbReference type="ARBA" id="ARBA00000085"/>
    </source>
</evidence>
<dbReference type="SUPFAM" id="SSF55785">
    <property type="entry name" value="PYP-like sensor domain (PAS domain)"/>
    <property type="match status" value="1"/>
</dbReference>
<comment type="catalytic activity">
    <reaction evidence="1">
        <text>ATP + protein L-histidine = ADP + protein N-phospho-L-histidine.</text>
        <dbReference type="EC" id="2.7.13.3"/>
    </reaction>
</comment>
<evidence type="ECO:0000259" key="7">
    <source>
        <dbReference type="PROSITE" id="PS50109"/>
    </source>
</evidence>
<dbReference type="SMART" id="SM00387">
    <property type="entry name" value="HATPase_c"/>
    <property type="match status" value="1"/>
</dbReference>
<evidence type="ECO:0000313" key="10">
    <source>
        <dbReference type="Proteomes" id="UP000598971"/>
    </source>
</evidence>
<evidence type="ECO:0000259" key="8">
    <source>
        <dbReference type="PROSITE" id="PS50113"/>
    </source>
</evidence>
<evidence type="ECO:0000256" key="3">
    <source>
        <dbReference type="ARBA" id="ARBA00022553"/>
    </source>
</evidence>
<dbReference type="PROSITE" id="PS50109">
    <property type="entry name" value="HIS_KIN"/>
    <property type="match status" value="1"/>
</dbReference>
<dbReference type="InterPro" id="IPR004358">
    <property type="entry name" value="Sig_transdc_His_kin-like_C"/>
</dbReference>
<name>A0A8J8FAC4_9BACT</name>
<proteinExistence type="predicted"/>
<reference evidence="9" key="1">
    <citation type="submission" date="2019-10" db="EMBL/GenBank/DDBJ databases">
        <title>Draft genome sequence of Panacibacter sp. KCS-6.</title>
        <authorList>
            <person name="Yim K.J."/>
        </authorList>
    </citation>
    <scope>NUCLEOTIDE SEQUENCE</scope>
    <source>
        <strain evidence="9">KCS-6</strain>
    </source>
</reference>
<evidence type="ECO:0000256" key="5">
    <source>
        <dbReference type="ARBA" id="ARBA00022777"/>
    </source>
</evidence>
<dbReference type="CDD" id="cd00130">
    <property type="entry name" value="PAS"/>
    <property type="match status" value="1"/>
</dbReference>
<dbReference type="AlphaFoldDB" id="A0A8J8FAC4"/>
<keyword evidence="6" id="KW-1133">Transmembrane helix</keyword>
<dbReference type="InterPro" id="IPR005467">
    <property type="entry name" value="His_kinase_dom"/>
</dbReference>
<dbReference type="EMBL" id="WHPF01000002">
    <property type="protein sequence ID" value="NNV54343.1"/>
    <property type="molecule type" value="Genomic_DNA"/>
</dbReference>
<dbReference type="SUPFAM" id="SSF55874">
    <property type="entry name" value="ATPase domain of HSP90 chaperone/DNA topoisomerase II/histidine kinase"/>
    <property type="match status" value="1"/>
</dbReference>
<dbReference type="Proteomes" id="UP000598971">
    <property type="component" value="Unassembled WGS sequence"/>
</dbReference>
<keyword evidence="4" id="KW-0808">Transferase</keyword>
<dbReference type="PRINTS" id="PR00344">
    <property type="entry name" value="BCTRLSENSOR"/>
</dbReference>
<dbReference type="InterPro" id="IPR003594">
    <property type="entry name" value="HATPase_dom"/>
</dbReference>
<feature type="domain" description="Histidine kinase" evidence="7">
    <location>
        <begin position="369"/>
        <end position="584"/>
    </location>
</feature>
<dbReference type="Gene3D" id="3.30.450.20">
    <property type="entry name" value="PAS domain"/>
    <property type="match status" value="1"/>
</dbReference>
<dbReference type="SUPFAM" id="SSF47384">
    <property type="entry name" value="Homodimeric domain of signal transducing histidine kinase"/>
    <property type="match status" value="1"/>
</dbReference>
<dbReference type="PANTHER" id="PTHR43547">
    <property type="entry name" value="TWO-COMPONENT HISTIDINE KINASE"/>
    <property type="match status" value="1"/>
</dbReference>
<evidence type="ECO:0000256" key="2">
    <source>
        <dbReference type="ARBA" id="ARBA00012438"/>
    </source>
</evidence>
<gene>
    <name evidence="9" type="ORF">GD597_02645</name>
</gene>
<dbReference type="CDD" id="cd00082">
    <property type="entry name" value="HisKA"/>
    <property type="match status" value="1"/>
</dbReference>